<feature type="compositionally biased region" description="Basic and acidic residues" evidence="1">
    <location>
        <begin position="1"/>
        <end position="24"/>
    </location>
</feature>
<feature type="compositionally biased region" description="Polar residues" evidence="1">
    <location>
        <begin position="284"/>
        <end position="299"/>
    </location>
</feature>
<feature type="compositionally biased region" description="Basic residues" evidence="1">
    <location>
        <begin position="918"/>
        <end position="934"/>
    </location>
</feature>
<sequence length="1357" mass="150274">MRDDRFPRPRDRDDRYPAFYRDDYPSSSNGPRPAPPPRQEVDRPPLSGKAKDDSKPSTPTDPYPPARYNDWRERRYRDDDRRRDFDRRGRDGYSRYDGPPGGYGPPPPTGYGPYYGGDSYRPGSNRDREPASPGAYYYDRDTRDRFDERDYYRPIARGGSMDMDRYRRPTRPGNAWRSDSRDFDRDGRPSYSSGMHRDDDRQDSLKPSDDIDMDRTQDNKLMSMNTKEGSSSGSLRPSPSSVPKRTPLNIDVTRSQPSPIDDNASSPMSLSTPASSQSTLSLVFPTTSQGLPSSRTASASPPLAPAITTAPSRPSPTTSIALPSAFQPPPVTKPTEIIVKEESQPGPAPIGEPAPPEDDQPPTMSQQQIVSRIDEIENDISMYEELLEQATKREQEAHLQQRPPTRQSSVEAKDDEDDMDDVDDQEQEQAKQEALQVISQDGQPMTDIQNLSEDDGLLVRRRPQLLIEQIRNHDHDHESLPQTILDENRALAKENAGLLYGWQGCDDDRWDDEAAWCKPLYSHLDEYPCVQENKRLLRQQRQKVAAYLAGTHRRHAKKERRLKREYKAIYESWKTKNLTIDRIHDQERRRHPSGGGYRSRRGPSSTSTTSASTFLSPSAPTSTTTTITATAASDDLADYVDGVIFTGNNDSALRFGDGDGAATPYGKGAWTSDAVRSEAELLEIIQSLENAEMRNPELRAAKTTATIPTMILDAKERALTYNDRSGLVENPLVYYHTGQETEDVWNQQEMTAFMESYMQYPKQFGKIAAAIKTKTASQCVLFYYRKKTKIDFKNLLRRGRRGKKKKDRVALALRRATDGTASPRRAKSKGSALMADIGKAQVSRKAKEKQVERETSPDLGLPALTTTSSGRKTAKRPASTTSLALPATTSPSSSASSGLKDTDLASTSTSAAATPPPAKRKATAAAKRANKGRSPRPSSSSSTSAAATPNLAQLNTTDDDVTTLTKTWSDQEKELATDAFRAHGTDFVRVASLLGSKNEGQCRNFYFNHKRKFGPDIFGEQYDDDGNLILSAPSKVPRPTQTVSLKEEEKDAAATLAGMFQMGAAASPVSEASPPSSSPSRQRARTISGMTDQSDEWDDDKPRALPAAASSATPPIKRGANSSYWTVAEKQDFMQSLRRHGRDWAKIASDMKSKTLIQVRNFYTNNEEKLHLDRVLQERALDQQHGPASGRAAPVLPQQHTPPPPPPPPSRSQPMPPMGTAFDSPNVHPHPHHPHQQTPPPPAYPAAAAAAAAVPPAMYGAPPAAVDSPHAVYGPQPGYFPTYNDRPPRYPYGQPQDHPSHRPSAPTMPPHADPYHRARPPPKESQQGVTRVSDLLNSTEEPTNTGSKNSWETWFGA</sequence>
<dbReference type="PANTHER" id="PTHR13992">
    <property type="entry name" value="NUCLEAR RECEPTOR CO-REPRESSOR RELATED NCOR"/>
    <property type="match status" value="1"/>
</dbReference>
<dbReference type="Gene3D" id="1.20.58.1880">
    <property type="match status" value="2"/>
</dbReference>
<comment type="caution">
    <text evidence="4">The sequence shown here is derived from an EMBL/GenBank/DDBJ whole genome shotgun (WGS) entry which is preliminary data.</text>
</comment>
<evidence type="ECO:0000259" key="3">
    <source>
        <dbReference type="PROSITE" id="PS51293"/>
    </source>
</evidence>
<dbReference type="OrthoDB" id="10258692at2759"/>
<dbReference type="InterPro" id="IPR001005">
    <property type="entry name" value="SANT/Myb"/>
</dbReference>
<feature type="compositionally biased region" description="Low complexity" evidence="1">
    <location>
        <begin position="1065"/>
        <end position="1080"/>
    </location>
</feature>
<feature type="compositionally biased region" description="Pro residues" evidence="1">
    <location>
        <begin position="1200"/>
        <end position="1217"/>
    </location>
</feature>
<feature type="compositionally biased region" description="Basic and acidic residues" evidence="1">
    <location>
        <begin position="39"/>
        <end position="55"/>
    </location>
</feature>
<organism evidence="4 5">
    <name type="scientific">Hesseltinella vesiculosa</name>
    <dbReference type="NCBI Taxonomy" id="101127"/>
    <lineage>
        <taxon>Eukaryota</taxon>
        <taxon>Fungi</taxon>
        <taxon>Fungi incertae sedis</taxon>
        <taxon>Mucoromycota</taxon>
        <taxon>Mucoromycotina</taxon>
        <taxon>Mucoromycetes</taxon>
        <taxon>Mucorales</taxon>
        <taxon>Cunninghamellaceae</taxon>
        <taxon>Hesseltinella</taxon>
    </lineage>
</organism>
<feature type="compositionally biased region" description="Polar residues" evidence="1">
    <location>
        <begin position="219"/>
        <end position="228"/>
    </location>
</feature>
<evidence type="ECO:0000256" key="1">
    <source>
        <dbReference type="SAM" id="MobiDB-lite"/>
    </source>
</evidence>
<dbReference type="Pfam" id="PF00249">
    <property type="entry name" value="Myb_DNA-binding"/>
    <property type="match status" value="2"/>
</dbReference>
<feature type="compositionally biased region" description="Basic and acidic residues" evidence="1">
    <location>
        <begin position="69"/>
        <end position="94"/>
    </location>
</feature>
<protein>
    <recommendedName>
        <fullName evidence="6">SANT domain-containing protein</fullName>
    </recommendedName>
</protein>
<dbReference type="EMBL" id="MCGT01000022">
    <property type="protein sequence ID" value="ORX50988.1"/>
    <property type="molecule type" value="Genomic_DNA"/>
</dbReference>
<dbReference type="GO" id="GO:0006357">
    <property type="term" value="P:regulation of transcription by RNA polymerase II"/>
    <property type="evidence" value="ECO:0007669"/>
    <property type="project" value="TreeGrafter"/>
</dbReference>
<dbReference type="SUPFAM" id="SSF46689">
    <property type="entry name" value="Homeodomain-like"/>
    <property type="match status" value="3"/>
</dbReference>
<dbReference type="PROSITE" id="PS50090">
    <property type="entry name" value="MYB_LIKE"/>
    <property type="match status" value="1"/>
</dbReference>
<keyword evidence="5" id="KW-1185">Reference proteome</keyword>
<dbReference type="PROSITE" id="PS51293">
    <property type="entry name" value="SANT"/>
    <property type="match status" value="3"/>
</dbReference>
<feature type="region of interest" description="Disordered" evidence="1">
    <location>
        <begin position="799"/>
        <end position="958"/>
    </location>
</feature>
<feature type="compositionally biased region" description="Acidic residues" evidence="1">
    <location>
        <begin position="413"/>
        <end position="427"/>
    </location>
</feature>
<dbReference type="Proteomes" id="UP000242146">
    <property type="component" value="Unassembled WGS sequence"/>
</dbReference>
<feature type="domain" description="SANT" evidence="3">
    <location>
        <begin position="963"/>
        <end position="1014"/>
    </location>
</feature>
<feature type="region of interest" description="Disordered" evidence="1">
    <location>
        <begin position="1065"/>
        <end position="1119"/>
    </location>
</feature>
<feature type="compositionally biased region" description="Basic and acidic residues" evidence="1">
    <location>
        <begin position="138"/>
        <end position="152"/>
    </location>
</feature>
<gene>
    <name evidence="4" type="ORF">DM01DRAFT_1337608</name>
</gene>
<feature type="compositionally biased region" description="Low complexity" evidence="1">
    <location>
        <begin position="264"/>
        <end position="281"/>
    </location>
</feature>
<dbReference type="InterPro" id="IPR017884">
    <property type="entry name" value="SANT_dom"/>
</dbReference>
<accession>A0A1X2GD42</accession>
<dbReference type="Gene3D" id="1.10.10.60">
    <property type="entry name" value="Homeodomain-like"/>
    <property type="match status" value="1"/>
</dbReference>
<feature type="compositionally biased region" description="Basic and acidic residues" evidence="1">
    <location>
        <begin position="390"/>
        <end position="399"/>
    </location>
</feature>
<dbReference type="GO" id="GO:0034967">
    <property type="term" value="C:Set3 complex"/>
    <property type="evidence" value="ECO:0007669"/>
    <property type="project" value="TreeGrafter"/>
</dbReference>
<dbReference type="CDD" id="cd00167">
    <property type="entry name" value="SANT"/>
    <property type="match status" value="3"/>
</dbReference>
<dbReference type="STRING" id="101127.A0A1X2GD42"/>
<feature type="compositionally biased region" description="Basic and acidic residues" evidence="1">
    <location>
        <begin position="178"/>
        <end position="188"/>
    </location>
</feature>
<dbReference type="SMART" id="SM00717">
    <property type="entry name" value="SANT"/>
    <property type="match status" value="3"/>
</dbReference>
<feature type="region of interest" description="Disordered" evidence="1">
    <location>
        <begin position="581"/>
        <end position="624"/>
    </location>
</feature>
<reference evidence="4 5" key="1">
    <citation type="submission" date="2016-07" db="EMBL/GenBank/DDBJ databases">
        <title>Pervasive Adenine N6-methylation of Active Genes in Fungi.</title>
        <authorList>
            <consortium name="DOE Joint Genome Institute"/>
            <person name="Mondo S.J."/>
            <person name="Dannebaum R.O."/>
            <person name="Kuo R.C."/>
            <person name="Labutti K."/>
            <person name="Haridas S."/>
            <person name="Kuo A."/>
            <person name="Salamov A."/>
            <person name="Ahrendt S.R."/>
            <person name="Lipzen A."/>
            <person name="Sullivan W."/>
            <person name="Andreopoulos W.B."/>
            <person name="Clum A."/>
            <person name="Lindquist E."/>
            <person name="Daum C."/>
            <person name="Ramamoorthy G.K."/>
            <person name="Gryganskyi A."/>
            <person name="Culley D."/>
            <person name="Magnuson J.K."/>
            <person name="James T.Y."/>
            <person name="O'Malley M.A."/>
            <person name="Stajich J.E."/>
            <person name="Spatafora J.W."/>
            <person name="Visel A."/>
            <person name="Grigoriev I.V."/>
        </authorList>
    </citation>
    <scope>NUCLEOTIDE SEQUENCE [LARGE SCALE GENOMIC DNA]</scope>
    <source>
        <strain evidence="4 5">NRRL 3301</strain>
    </source>
</reference>
<proteinExistence type="predicted"/>
<evidence type="ECO:0000259" key="2">
    <source>
        <dbReference type="PROSITE" id="PS50090"/>
    </source>
</evidence>
<feature type="compositionally biased region" description="Low complexity" evidence="1">
    <location>
        <begin position="935"/>
        <end position="949"/>
    </location>
</feature>
<feature type="compositionally biased region" description="Low complexity" evidence="1">
    <location>
        <begin position="877"/>
        <end position="897"/>
    </location>
</feature>
<dbReference type="InterPro" id="IPR051571">
    <property type="entry name" value="N-CoR_corepressor"/>
</dbReference>
<dbReference type="InterPro" id="IPR009057">
    <property type="entry name" value="Homeodomain-like_sf"/>
</dbReference>
<evidence type="ECO:0000313" key="5">
    <source>
        <dbReference type="Proteomes" id="UP000242146"/>
    </source>
</evidence>
<name>A0A1X2GD42_9FUNG</name>
<feature type="compositionally biased region" description="Low complexity" evidence="1">
    <location>
        <begin position="1104"/>
        <end position="1115"/>
    </location>
</feature>
<feature type="compositionally biased region" description="Low complexity" evidence="1">
    <location>
        <begin position="602"/>
        <end position="624"/>
    </location>
</feature>
<feature type="compositionally biased region" description="Low complexity" evidence="1">
    <location>
        <begin position="229"/>
        <end position="241"/>
    </location>
</feature>
<feature type="compositionally biased region" description="Polar residues" evidence="1">
    <location>
        <begin position="1324"/>
        <end position="1357"/>
    </location>
</feature>
<feature type="domain" description="SANT" evidence="3">
    <location>
        <begin position="740"/>
        <end position="791"/>
    </location>
</feature>
<feature type="domain" description="Myb-like" evidence="2">
    <location>
        <begin position="1117"/>
        <end position="1167"/>
    </location>
</feature>
<feature type="domain" description="SANT" evidence="3">
    <location>
        <begin position="1125"/>
        <end position="1171"/>
    </location>
</feature>
<feature type="compositionally biased region" description="Polar residues" evidence="1">
    <location>
        <begin position="438"/>
        <end position="451"/>
    </location>
</feature>
<evidence type="ECO:0008006" key="6">
    <source>
        <dbReference type="Google" id="ProtNLM"/>
    </source>
</evidence>
<feature type="compositionally biased region" description="Basic and acidic residues" evidence="1">
    <location>
        <begin position="195"/>
        <end position="218"/>
    </location>
</feature>
<feature type="compositionally biased region" description="Low complexity" evidence="1">
    <location>
        <begin position="1245"/>
        <end position="1265"/>
    </location>
</feature>
<feature type="region of interest" description="Disordered" evidence="1">
    <location>
        <begin position="1183"/>
        <end position="1357"/>
    </location>
</feature>
<evidence type="ECO:0000313" key="4">
    <source>
        <dbReference type="EMBL" id="ORX50988.1"/>
    </source>
</evidence>
<dbReference type="PANTHER" id="PTHR13992:SF39">
    <property type="entry name" value="SMRTER, ISOFORM G"/>
    <property type="match status" value="1"/>
</dbReference>
<feature type="compositionally biased region" description="Low complexity" evidence="1">
    <location>
        <begin position="305"/>
        <end position="321"/>
    </location>
</feature>
<feature type="region of interest" description="Disordered" evidence="1">
    <location>
        <begin position="1"/>
        <end position="454"/>
    </location>
</feature>